<dbReference type="PANTHER" id="PTHR28080:SF1">
    <property type="entry name" value="PEROXISOMAL BIOGENESIS FACTOR 3"/>
    <property type="match status" value="1"/>
</dbReference>
<evidence type="ECO:0000313" key="3">
    <source>
        <dbReference type="EMBL" id="CAK7273495.1"/>
    </source>
</evidence>
<dbReference type="EMBL" id="CAWUOM010000135">
    <property type="protein sequence ID" value="CAK7273495.1"/>
    <property type="molecule type" value="Genomic_DNA"/>
</dbReference>
<keyword evidence="4" id="KW-1185">Reference proteome</keyword>
<evidence type="ECO:0000256" key="2">
    <source>
        <dbReference type="SAM" id="Phobius"/>
    </source>
</evidence>
<feature type="region of interest" description="Disordered" evidence="1">
    <location>
        <begin position="534"/>
        <end position="559"/>
    </location>
</feature>
<dbReference type="PANTHER" id="PTHR28080">
    <property type="entry name" value="PEROXISOMAL BIOGENESIS FACTOR 3"/>
    <property type="match status" value="1"/>
</dbReference>
<evidence type="ECO:0000256" key="1">
    <source>
        <dbReference type="SAM" id="MobiDB-lite"/>
    </source>
</evidence>
<reference evidence="3 4" key="1">
    <citation type="submission" date="2024-01" db="EMBL/GenBank/DDBJ databases">
        <authorList>
            <person name="Allen C."/>
            <person name="Tagirdzhanova G."/>
        </authorList>
    </citation>
    <scope>NUCLEOTIDE SEQUENCE [LARGE SCALE GENOMIC DNA]</scope>
    <source>
        <strain evidence="3 4">CBS 573.63</strain>
    </source>
</reference>
<protein>
    <submittedName>
        <fullName evidence="3">Peroxin</fullName>
    </submittedName>
</protein>
<keyword evidence="2" id="KW-1133">Transmembrane helix</keyword>
<dbReference type="InterPro" id="IPR006966">
    <property type="entry name" value="Peroxin-3"/>
</dbReference>
<keyword evidence="2" id="KW-0812">Transmembrane</keyword>
<feature type="transmembrane region" description="Helical" evidence="2">
    <location>
        <begin position="16"/>
        <end position="34"/>
    </location>
</feature>
<dbReference type="Pfam" id="PF04882">
    <property type="entry name" value="Peroxin-3"/>
    <property type="match status" value="1"/>
</dbReference>
<accession>A0ABP0DYY1</accession>
<feature type="compositionally biased region" description="Basic and acidic residues" evidence="1">
    <location>
        <begin position="534"/>
        <end position="548"/>
    </location>
</feature>
<feature type="compositionally biased region" description="Polar residues" evidence="1">
    <location>
        <begin position="384"/>
        <end position="402"/>
    </location>
</feature>
<feature type="region of interest" description="Disordered" evidence="1">
    <location>
        <begin position="373"/>
        <end position="402"/>
    </location>
</feature>
<sequence length="583" mass="63963">MFAAKRQWFRRHRTPIAIGVGIVGAGYVATQYVLTKLNDARERMSSDRIAKENLRRRFEQNQEDCTFTVLALLPTVTANVLESMNTEAITYQIQHMKTGSAVAAARSVRSEGADSITPPSIADTLVTEDEDRSMASLQSESGVHASQVVLPAQAPTSYSVAATTGGEPQRDAPKIRKTKRQLWDDLTISSITRAYTLLYTVSLLVMLTRIQLNLLGRRSYLSSVVSLATGSAQATISLENNDDESLLQQQHVLGNSIDFEVNRKYLAFSWWLLNRSWADLSQRVETAVRAAFGHLSPRDLVSLDNFADLTRQVRQSIERGPVEPGSNDAAAVPSLNSQQPRWLPLVLPPPGLEDFVLRESGILADSATATFEQIDPSEARSAEGATSVSSGPSADTSLSQTKSLRRMLDETADLVESPTFAHVLTQILDAGFATLIEHKVAPAAFDLPPSVGEGSLELTRLRHKKVVQLPKILSVLTRQAHMIGSGMPNEYLHEMESVRDLEAFAAVVYSSNWESEIHEESLLAVAEDVRQQAEAGQAKEAEEAKQVAEMKPPNAALTDESMIMVRQSQASLESAWERALDNT</sequence>
<evidence type="ECO:0000313" key="4">
    <source>
        <dbReference type="Proteomes" id="UP001642501"/>
    </source>
</evidence>
<organism evidence="3 4">
    <name type="scientific">Sporothrix epigloea</name>
    <dbReference type="NCBI Taxonomy" id="1892477"/>
    <lineage>
        <taxon>Eukaryota</taxon>
        <taxon>Fungi</taxon>
        <taxon>Dikarya</taxon>
        <taxon>Ascomycota</taxon>
        <taxon>Pezizomycotina</taxon>
        <taxon>Sordariomycetes</taxon>
        <taxon>Sordariomycetidae</taxon>
        <taxon>Ophiostomatales</taxon>
        <taxon>Ophiostomataceae</taxon>
        <taxon>Sporothrix</taxon>
    </lineage>
</organism>
<dbReference type="Proteomes" id="UP001642501">
    <property type="component" value="Unassembled WGS sequence"/>
</dbReference>
<gene>
    <name evidence="3" type="primary">PEX3</name>
    <name evidence="3" type="ORF">SEPCBS57363_005679</name>
</gene>
<name>A0ABP0DYY1_9PEZI</name>
<comment type="caution">
    <text evidence="3">The sequence shown here is derived from an EMBL/GenBank/DDBJ whole genome shotgun (WGS) entry which is preliminary data.</text>
</comment>
<keyword evidence="2" id="KW-0472">Membrane</keyword>
<proteinExistence type="predicted"/>